<keyword evidence="2" id="KW-1133">Transmembrane helix</keyword>
<protein>
    <submittedName>
        <fullName evidence="3">Uncharacterized protein</fullName>
    </submittedName>
</protein>
<proteinExistence type="predicted"/>
<dbReference type="Proteomes" id="UP000249915">
    <property type="component" value="Unassembled WGS sequence"/>
</dbReference>
<gene>
    <name evidence="3" type="ORF">BAY60_25390</name>
</gene>
<reference evidence="3 4" key="1">
    <citation type="submission" date="2016-07" db="EMBL/GenBank/DDBJ databases">
        <title>Draft genome sequence of Prauserella muralis DSM 45305, isolated from a mould-covered wall in an indoor environment.</title>
        <authorList>
            <person name="Ruckert C."/>
            <person name="Albersmeier A."/>
            <person name="Jiang C.-L."/>
            <person name="Jiang Y."/>
            <person name="Kalinowski J."/>
            <person name="Schneider O."/>
            <person name="Winkler A."/>
            <person name="Zotchev S.B."/>
        </authorList>
    </citation>
    <scope>NUCLEOTIDE SEQUENCE [LARGE SCALE GENOMIC DNA]</scope>
    <source>
        <strain evidence="3 4">DSM 45305</strain>
    </source>
</reference>
<dbReference type="InterPro" id="IPR021235">
    <property type="entry name" value="DUF2637"/>
</dbReference>
<accession>A0A2V4AKL0</accession>
<dbReference type="EMBL" id="MASW01000006">
    <property type="protein sequence ID" value="PXY20841.1"/>
    <property type="molecule type" value="Genomic_DNA"/>
</dbReference>
<feature type="region of interest" description="Disordered" evidence="1">
    <location>
        <begin position="206"/>
        <end position="225"/>
    </location>
</feature>
<dbReference type="Pfam" id="PF10935">
    <property type="entry name" value="DUF2637"/>
    <property type="match status" value="1"/>
</dbReference>
<keyword evidence="2" id="KW-0812">Transmembrane</keyword>
<evidence type="ECO:0000256" key="1">
    <source>
        <dbReference type="SAM" id="MobiDB-lite"/>
    </source>
</evidence>
<evidence type="ECO:0000313" key="4">
    <source>
        <dbReference type="Proteomes" id="UP000249915"/>
    </source>
</evidence>
<evidence type="ECO:0000313" key="3">
    <source>
        <dbReference type="EMBL" id="PXY20841.1"/>
    </source>
</evidence>
<dbReference type="AlphaFoldDB" id="A0A2V4AKL0"/>
<dbReference type="RefSeq" id="WP_112283953.1">
    <property type="nucleotide sequence ID" value="NZ_MASW01000006.1"/>
</dbReference>
<feature type="transmembrane region" description="Helical" evidence="2">
    <location>
        <begin position="104"/>
        <end position="127"/>
    </location>
</feature>
<sequence>MTANPRAAVTWSGFAAVALAAAVWSFASLRALAVRCGTPAELAWLFPLALDAAAAVATLVWLDVRQPTRPRHFARALALVTLALSVAGNAADHALAAYHLAPPWWGVVTVAAIPPAVLGAVAHLAALATARPAPARSDPPPAPPHPAPAPAPEPPAPAPAPVRPAPARPAPATDLLERARQLRAATPTIGRGRLASELGVSTHTARQLLATLDQERQPAPETESA</sequence>
<keyword evidence="4" id="KW-1185">Reference proteome</keyword>
<evidence type="ECO:0000256" key="2">
    <source>
        <dbReference type="SAM" id="Phobius"/>
    </source>
</evidence>
<name>A0A2V4AKL0_9PSEU</name>
<comment type="caution">
    <text evidence="3">The sequence shown here is derived from an EMBL/GenBank/DDBJ whole genome shotgun (WGS) entry which is preliminary data.</text>
</comment>
<feature type="compositionally biased region" description="Pro residues" evidence="1">
    <location>
        <begin position="137"/>
        <end position="169"/>
    </location>
</feature>
<organism evidence="3 4">
    <name type="scientific">Prauserella muralis</name>
    <dbReference type="NCBI Taxonomy" id="588067"/>
    <lineage>
        <taxon>Bacteria</taxon>
        <taxon>Bacillati</taxon>
        <taxon>Actinomycetota</taxon>
        <taxon>Actinomycetes</taxon>
        <taxon>Pseudonocardiales</taxon>
        <taxon>Pseudonocardiaceae</taxon>
        <taxon>Prauserella</taxon>
    </lineage>
</organism>
<keyword evidence="2" id="KW-0472">Membrane</keyword>
<feature type="transmembrane region" description="Helical" evidence="2">
    <location>
        <begin position="43"/>
        <end position="64"/>
    </location>
</feature>
<feature type="region of interest" description="Disordered" evidence="1">
    <location>
        <begin position="132"/>
        <end position="200"/>
    </location>
</feature>
<feature type="transmembrane region" description="Helical" evidence="2">
    <location>
        <begin position="76"/>
        <end position="98"/>
    </location>
</feature>